<keyword evidence="1" id="KW-0472">Membrane</keyword>
<dbReference type="OrthoDB" id="6369222at2"/>
<evidence type="ECO:0000256" key="1">
    <source>
        <dbReference type="SAM" id="Phobius"/>
    </source>
</evidence>
<proteinExistence type="predicted"/>
<dbReference type="AlphaFoldDB" id="A0A2S5ZAP8"/>
<feature type="transmembrane region" description="Helical" evidence="1">
    <location>
        <begin position="12"/>
        <end position="32"/>
    </location>
</feature>
<accession>A0A2S5ZAP8</accession>
<organism evidence="2 3">
    <name type="scientific">Marinobacter maroccanus</name>
    <dbReference type="NCBI Taxonomy" id="2055143"/>
    <lineage>
        <taxon>Bacteria</taxon>
        <taxon>Pseudomonadati</taxon>
        <taxon>Pseudomonadota</taxon>
        <taxon>Gammaproteobacteria</taxon>
        <taxon>Pseudomonadales</taxon>
        <taxon>Marinobacteraceae</taxon>
        <taxon>Marinobacter</taxon>
    </lineage>
</organism>
<comment type="caution">
    <text evidence="2">The sequence shown here is derived from an EMBL/GenBank/DDBJ whole genome shotgun (WGS) entry which is preliminary data.</text>
</comment>
<protein>
    <submittedName>
        <fullName evidence="2">Uncharacterized protein</fullName>
    </submittedName>
</protein>
<evidence type="ECO:0000313" key="3">
    <source>
        <dbReference type="Proteomes" id="UP000239917"/>
    </source>
</evidence>
<name>A0A2S5ZAP8_9GAMM</name>
<reference evidence="2 3" key="1">
    <citation type="submission" date="2018-01" db="EMBL/GenBank/DDBJ databases">
        <title>Complete genome sequences of the type strains of Marinobacter flavimaris and Marinobacter maroccanus.</title>
        <authorList>
            <person name="Palau M."/>
            <person name="Boujida N."/>
            <person name="Manresa A."/>
            <person name="Minana-Galbis D."/>
        </authorList>
    </citation>
    <scope>NUCLEOTIDE SEQUENCE [LARGE SCALE GENOMIC DNA]</scope>
    <source>
        <strain evidence="2 3">N4</strain>
    </source>
</reference>
<evidence type="ECO:0000313" key="2">
    <source>
        <dbReference type="EMBL" id="PPI84477.1"/>
    </source>
</evidence>
<dbReference type="RefSeq" id="WP_104321678.1">
    <property type="nucleotide sequence ID" value="NZ_PSSX01000006.1"/>
</dbReference>
<keyword evidence="1" id="KW-1133">Transmembrane helix</keyword>
<sequence length="135" mass="15140">MSDQLTYVLAHIGYLSLFVGLIPLLVIITIGFRYVSLIEDRVATERGGISTARYIWQGKIIGRLMRSSNVFAYLMFRAIPYPFFQQRASLLGDPAVPLPRRWQAWVITPMLLMYLAALTTLVTNLMLSSASGVAL</sequence>
<dbReference type="Proteomes" id="UP000239917">
    <property type="component" value="Unassembled WGS sequence"/>
</dbReference>
<keyword evidence="1" id="KW-0812">Transmembrane</keyword>
<keyword evidence="3" id="KW-1185">Reference proteome</keyword>
<gene>
    <name evidence="2" type="ORF">KEHDKFFH_09375</name>
</gene>
<feature type="transmembrane region" description="Helical" evidence="1">
    <location>
        <begin position="104"/>
        <end position="127"/>
    </location>
</feature>
<dbReference type="EMBL" id="PSSX01000006">
    <property type="protein sequence ID" value="PPI84477.1"/>
    <property type="molecule type" value="Genomic_DNA"/>
</dbReference>